<organism evidence="1">
    <name type="scientific">Myoviridae sp. ct2th6</name>
    <dbReference type="NCBI Taxonomy" id="2826606"/>
    <lineage>
        <taxon>Viruses</taxon>
        <taxon>Duplodnaviria</taxon>
        <taxon>Heunggongvirae</taxon>
        <taxon>Uroviricota</taxon>
        <taxon>Caudoviricetes</taxon>
    </lineage>
</organism>
<evidence type="ECO:0000313" key="1">
    <source>
        <dbReference type="EMBL" id="DAD96134.1"/>
    </source>
</evidence>
<dbReference type="EMBL" id="BK015209">
    <property type="protein sequence ID" value="DAD96134.1"/>
    <property type="molecule type" value="Genomic_DNA"/>
</dbReference>
<reference evidence="1" key="1">
    <citation type="journal article" date="2021" name="Proc. Natl. Acad. Sci. U.S.A.">
        <title>A Catalog of Tens of Thousands of Viruses from Human Metagenomes Reveals Hidden Associations with Chronic Diseases.</title>
        <authorList>
            <person name="Tisza M.J."/>
            <person name="Buck C.B."/>
        </authorList>
    </citation>
    <scope>NUCLEOTIDE SEQUENCE</scope>
    <source>
        <strain evidence="1">Ct2th6</strain>
    </source>
</reference>
<proteinExistence type="predicted"/>
<protein>
    <submittedName>
        <fullName evidence="1">Uncharacterized protein</fullName>
    </submittedName>
</protein>
<sequence length="108" mass="12577">MYKVIQNNLYLTRGDTAVFPLKVTYMDDTEYTFEEGDKVLFTVKKKTTDGETLFQKEITNGVLFLMPEDTKALPYGRYCYDVQLTKQYGTVRTIIPPHILKICEEVTF</sequence>
<name>A0A8S5NN32_9CAUD</name>
<accession>A0A8S5NN32</accession>